<organism evidence="2 3">
    <name type="scientific">Phytophthora pseudosyringae</name>
    <dbReference type="NCBI Taxonomy" id="221518"/>
    <lineage>
        <taxon>Eukaryota</taxon>
        <taxon>Sar</taxon>
        <taxon>Stramenopiles</taxon>
        <taxon>Oomycota</taxon>
        <taxon>Peronosporomycetes</taxon>
        <taxon>Peronosporales</taxon>
        <taxon>Peronosporaceae</taxon>
        <taxon>Phytophthora</taxon>
    </lineage>
</organism>
<feature type="chain" id="PRO_5035950265" evidence="1">
    <location>
        <begin position="18"/>
        <end position="218"/>
    </location>
</feature>
<protein>
    <submittedName>
        <fullName evidence="2">Uncharacterized protein</fullName>
    </submittedName>
</protein>
<accession>A0A8T1VWW9</accession>
<evidence type="ECO:0000313" key="3">
    <source>
        <dbReference type="Proteomes" id="UP000694044"/>
    </source>
</evidence>
<name>A0A8T1VWW9_9STRA</name>
<reference evidence="2" key="1">
    <citation type="submission" date="2021-02" db="EMBL/GenBank/DDBJ databases">
        <authorList>
            <person name="Palmer J.M."/>
        </authorList>
    </citation>
    <scope>NUCLEOTIDE SEQUENCE</scope>
    <source>
        <strain evidence="2">SCRP734</strain>
    </source>
</reference>
<keyword evidence="1" id="KW-0732">Signal</keyword>
<comment type="caution">
    <text evidence="2">The sequence shown here is derived from an EMBL/GenBank/DDBJ whole genome shotgun (WGS) entry which is preliminary data.</text>
</comment>
<dbReference type="Proteomes" id="UP000694044">
    <property type="component" value="Unassembled WGS sequence"/>
</dbReference>
<evidence type="ECO:0000313" key="2">
    <source>
        <dbReference type="EMBL" id="KAG7385942.1"/>
    </source>
</evidence>
<sequence length="218" mass="24102">MELAFCMLLNLIQYTFPKQGACRDDNHSGLQGQSFSAHLSPVEGSETLPGPLELPVSCVVLAVHGSQLSNAVKETANLLTEQGHGAAVWQEDGALHARAQRLDARHHQRQDGAAGDQWYSQVYRTSVFDLLLRTVLKFQLLANGCLQFGKRNQMPQVLTMINEPRSGEVQTTAILNVVLITVAEGRSVIELVRGFFCRSWLGVHCIRKFPVVISEHSL</sequence>
<proteinExistence type="predicted"/>
<dbReference type="EMBL" id="JAGDFM010000111">
    <property type="protein sequence ID" value="KAG7385942.1"/>
    <property type="molecule type" value="Genomic_DNA"/>
</dbReference>
<feature type="signal peptide" evidence="1">
    <location>
        <begin position="1"/>
        <end position="17"/>
    </location>
</feature>
<dbReference type="AlphaFoldDB" id="A0A8T1VWW9"/>
<evidence type="ECO:0000256" key="1">
    <source>
        <dbReference type="SAM" id="SignalP"/>
    </source>
</evidence>
<keyword evidence="3" id="KW-1185">Reference proteome</keyword>
<gene>
    <name evidence="2" type="ORF">PHYPSEUDO_000904</name>
</gene>